<dbReference type="Pfam" id="PF03738">
    <property type="entry name" value="GSP_synth"/>
    <property type="match status" value="1"/>
</dbReference>
<keyword evidence="5" id="KW-0460">Magnesium</keyword>
<dbReference type="SUPFAM" id="SSF52440">
    <property type="entry name" value="PreATP-grasp domain"/>
    <property type="match status" value="1"/>
</dbReference>
<dbReference type="Gene3D" id="3.30.1490.330">
    <property type="match status" value="1"/>
</dbReference>
<dbReference type="RefSeq" id="WP_204633386.1">
    <property type="nucleotide sequence ID" value="NZ_BSOC01000001.1"/>
</dbReference>
<evidence type="ECO:0000313" key="8">
    <source>
        <dbReference type="Proteomes" id="UP001430193"/>
    </source>
</evidence>
<keyword evidence="8" id="KW-1185">Reference proteome</keyword>
<evidence type="ECO:0000313" key="7">
    <source>
        <dbReference type="EMBL" id="MBM7131838.1"/>
    </source>
</evidence>
<reference evidence="7" key="1">
    <citation type="submission" date="2020-10" db="EMBL/GenBank/DDBJ databases">
        <title>Phylogeny of dyella-like bacteria.</title>
        <authorList>
            <person name="Fu J."/>
        </authorList>
    </citation>
    <scope>NUCLEOTIDE SEQUENCE</scope>
    <source>
        <strain evidence="7">DHON07</strain>
    </source>
</reference>
<comment type="caution">
    <text evidence="7">The sequence shown here is derived from an EMBL/GenBank/DDBJ whole genome shotgun (WGS) entry which is preliminary data.</text>
</comment>
<keyword evidence="2" id="KW-0479">Metal-binding</keyword>
<organism evidence="7 8">
    <name type="scientific">Dyella mobilis</name>
    <dbReference type="NCBI Taxonomy" id="1849582"/>
    <lineage>
        <taxon>Bacteria</taxon>
        <taxon>Pseudomonadati</taxon>
        <taxon>Pseudomonadota</taxon>
        <taxon>Gammaproteobacteria</taxon>
        <taxon>Lysobacterales</taxon>
        <taxon>Rhodanobacteraceae</taxon>
        <taxon>Dyella</taxon>
    </lineage>
</organism>
<name>A0ABS2KL00_9GAMM</name>
<dbReference type="InterPro" id="IPR016185">
    <property type="entry name" value="PreATP-grasp_dom_sf"/>
</dbReference>
<evidence type="ECO:0000256" key="3">
    <source>
        <dbReference type="ARBA" id="ARBA00022741"/>
    </source>
</evidence>
<keyword evidence="3" id="KW-0547">Nucleotide-binding</keyword>
<evidence type="ECO:0000256" key="4">
    <source>
        <dbReference type="ARBA" id="ARBA00022840"/>
    </source>
</evidence>
<accession>A0ABS2KL00</accession>
<gene>
    <name evidence="7" type="ORF">ISS99_20120</name>
</gene>
<dbReference type="EMBL" id="JADIKF010000040">
    <property type="protein sequence ID" value="MBM7131838.1"/>
    <property type="molecule type" value="Genomic_DNA"/>
</dbReference>
<evidence type="ECO:0000259" key="6">
    <source>
        <dbReference type="Pfam" id="PF03738"/>
    </source>
</evidence>
<dbReference type="InterPro" id="IPR005494">
    <property type="entry name" value="GSPS_pre-ATP-grasp-like_dom"/>
</dbReference>
<feature type="domain" description="Glutathionylspermidine synthase pre-ATP-grasp-like" evidence="6">
    <location>
        <begin position="12"/>
        <end position="385"/>
    </location>
</feature>
<protein>
    <submittedName>
        <fullName evidence="7">Glutathionylspermidine synthase family protein</fullName>
    </submittedName>
</protein>
<proteinExistence type="predicted"/>
<keyword evidence="1" id="KW-0436">Ligase</keyword>
<evidence type="ECO:0000256" key="5">
    <source>
        <dbReference type="ARBA" id="ARBA00022842"/>
    </source>
</evidence>
<evidence type="ECO:0000256" key="1">
    <source>
        <dbReference type="ARBA" id="ARBA00022598"/>
    </source>
</evidence>
<dbReference type="SUPFAM" id="SSF56059">
    <property type="entry name" value="Glutathione synthetase ATP-binding domain-like"/>
    <property type="match status" value="1"/>
</dbReference>
<dbReference type="Proteomes" id="UP001430193">
    <property type="component" value="Unassembled WGS sequence"/>
</dbReference>
<sequence>MKRMVVAPRPDWQATAERYGFLFHTIDGAPYWDESAYYAFTLEQIERDIEAPTDELHSLALSLMDDIVNNEALLTRLAIPEPYWDWIAESWKRRQPHLYGRMDLVYDGTGPAKLYELNYDTPTSVYEAAFFQWIWLEEQQRRGVLPKAADQFNQLQELLILAFATLAKHVRRPFYFAAVRNSAEDQGTVAYLRDCAIQAGLDGEIIALEDIGLSSKGTFTDLQNKVIGALFKLYPLENLFVEPYGPHLPRSGLQLIEPPWKAVLSNKGIMPLLWQRYEGHPHLLPAFFEDRAAAPLPAGWVRKPLFSREGANVQMALPGGEYIESPGRYTHCPTIRQAFHPLPRFAGGYPLIGSWVVGDTPAGMGIREDATLITRDTSRFVPHIIID</sequence>
<evidence type="ECO:0000256" key="2">
    <source>
        <dbReference type="ARBA" id="ARBA00022723"/>
    </source>
</evidence>
<keyword evidence="4" id="KW-0067">ATP-binding</keyword>